<dbReference type="PATRIC" id="fig|657319.3.peg.2024"/>
<evidence type="ECO:0000313" key="2">
    <source>
        <dbReference type="Proteomes" id="UP000008803"/>
    </source>
</evidence>
<dbReference type="KEGG" id="esu:EUS_17130"/>
<reference evidence="1 2" key="2">
    <citation type="submission" date="2010-03" db="EMBL/GenBank/DDBJ databases">
        <authorList>
            <person name="Pajon A."/>
        </authorList>
    </citation>
    <scope>NUCLEOTIDE SEQUENCE [LARGE SCALE GENOMIC DNA]</scope>
    <source>
        <strain evidence="1 2">70/3</strain>
    </source>
</reference>
<reference evidence="1 2" key="1">
    <citation type="submission" date="2010-03" db="EMBL/GenBank/DDBJ databases">
        <title>The genome sequence of Eubacterium siraeum 70/3.</title>
        <authorList>
            <consortium name="metaHIT consortium -- http://www.metahit.eu/"/>
            <person name="Pajon A."/>
            <person name="Turner K."/>
            <person name="Parkhill J."/>
            <person name="Duncan S."/>
            <person name="Flint H."/>
        </authorList>
    </citation>
    <scope>NUCLEOTIDE SEQUENCE [LARGE SCALE GENOMIC DNA]</scope>
    <source>
        <strain evidence="1 2">70/3</strain>
    </source>
</reference>
<dbReference type="HOGENOM" id="CLU_3403617_0_0_9"/>
<evidence type="ECO:0000313" key="1">
    <source>
        <dbReference type="EMBL" id="CBK96803.1"/>
    </source>
</evidence>
<gene>
    <name evidence="1" type="ORF">EUS_17130</name>
</gene>
<sequence length="30" mass="3408">MGFFIYFALFVFSVIKLDIIGKTGVKARII</sequence>
<organism evidence="1 2">
    <name type="scientific">[Eubacterium] siraeum 70/3</name>
    <dbReference type="NCBI Taxonomy" id="657319"/>
    <lineage>
        <taxon>Bacteria</taxon>
        <taxon>Bacillati</taxon>
        <taxon>Bacillota</taxon>
        <taxon>Clostridia</taxon>
        <taxon>Eubacteriales</taxon>
        <taxon>Oscillospiraceae</taxon>
        <taxon>Oscillospiraceae incertae sedis</taxon>
    </lineage>
</organism>
<dbReference type="Proteomes" id="UP000008803">
    <property type="component" value="Chromosome"/>
</dbReference>
<accession>D4JUN4</accession>
<name>D4JUN4_9FIRM</name>
<dbReference type="EMBL" id="FP929044">
    <property type="protein sequence ID" value="CBK96803.1"/>
    <property type="molecule type" value="Genomic_DNA"/>
</dbReference>
<protein>
    <submittedName>
        <fullName evidence="1">Uncharacterized protein</fullName>
    </submittedName>
</protein>
<dbReference type="BioCyc" id="ESIR657319:G136K-1451-MONOMER"/>
<proteinExistence type="predicted"/>
<dbReference type="AlphaFoldDB" id="D4JUN4"/>